<gene>
    <name evidence="1" type="ORF">K2173_025991</name>
</gene>
<accession>A0AAV8SIL0</accession>
<dbReference type="EMBL" id="JAIWQS010000011">
    <property type="protein sequence ID" value="KAJ8751803.1"/>
    <property type="molecule type" value="Genomic_DNA"/>
</dbReference>
<evidence type="ECO:0000313" key="1">
    <source>
        <dbReference type="EMBL" id="KAJ8751803.1"/>
    </source>
</evidence>
<comment type="caution">
    <text evidence="1">The sequence shown here is derived from an EMBL/GenBank/DDBJ whole genome shotgun (WGS) entry which is preliminary data.</text>
</comment>
<dbReference type="Proteomes" id="UP001159364">
    <property type="component" value="Linkage Group LG11"/>
</dbReference>
<organism evidence="1 2">
    <name type="scientific">Erythroxylum novogranatense</name>
    <dbReference type="NCBI Taxonomy" id="1862640"/>
    <lineage>
        <taxon>Eukaryota</taxon>
        <taxon>Viridiplantae</taxon>
        <taxon>Streptophyta</taxon>
        <taxon>Embryophyta</taxon>
        <taxon>Tracheophyta</taxon>
        <taxon>Spermatophyta</taxon>
        <taxon>Magnoliopsida</taxon>
        <taxon>eudicotyledons</taxon>
        <taxon>Gunneridae</taxon>
        <taxon>Pentapetalae</taxon>
        <taxon>rosids</taxon>
        <taxon>fabids</taxon>
        <taxon>Malpighiales</taxon>
        <taxon>Erythroxylaceae</taxon>
        <taxon>Erythroxylum</taxon>
    </lineage>
</organism>
<evidence type="ECO:0000313" key="2">
    <source>
        <dbReference type="Proteomes" id="UP001159364"/>
    </source>
</evidence>
<sequence>MTMSKDGLGIGQIMVLPALILRSTHLFPITLQGTVAMMVTIISSKCPILNLTRRLSEEEERALCSMALSDLRMKPMTIQLIIGSIIQFKGMMTMTDITIEVGGRKSSLCYVPVPPPFVERERSTFVIMIIIKEGNETELNNAANSLTVTQGFGIPG</sequence>
<protein>
    <submittedName>
        <fullName evidence="1">Uncharacterized protein</fullName>
    </submittedName>
</protein>
<name>A0AAV8SIL0_9ROSI</name>
<dbReference type="AlphaFoldDB" id="A0AAV8SIL0"/>
<keyword evidence="2" id="KW-1185">Reference proteome</keyword>
<reference evidence="1 2" key="1">
    <citation type="submission" date="2021-09" db="EMBL/GenBank/DDBJ databases">
        <title>Genomic insights and catalytic innovation underlie evolution of tropane alkaloids biosynthesis.</title>
        <authorList>
            <person name="Wang Y.-J."/>
            <person name="Tian T."/>
            <person name="Huang J.-P."/>
            <person name="Huang S.-X."/>
        </authorList>
    </citation>
    <scope>NUCLEOTIDE SEQUENCE [LARGE SCALE GENOMIC DNA]</scope>
    <source>
        <strain evidence="1">KIB-2018</strain>
        <tissue evidence="1">Leaf</tissue>
    </source>
</reference>
<proteinExistence type="predicted"/>